<name>A0A5M4AY53_9BACT</name>
<dbReference type="GO" id="GO:0003755">
    <property type="term" value="F:peptidyl-prolyl cis-trans isomerase activity"/>
    <property type="evidence" value="ECO:0007669"/>
    <property type="project" value="UniProtKB-KW"/>
</dbReference>
<dbReference type="OrthoDB" id="9807797at2"/>
<comment type="caution">
    <text evidence="5">The sequence shown here is derived from an EMBL/GenBank/DDBJ whole genome shotgun (WGS) entry which is preliminary data.</text>
</comment>
<keyword evidence="2" id="KW-0697">Rotamase</keyword>
<reference evidence="5 6" key="1">
    <citation type="submission" date="2019-10" db="EMBL/GenBank/DDBJ databases">
        <title>Prolixibacter strains distinguished by the presence of nitrate reductase genes were adept at nitrate-dependent anaerobic corrosion of metallic iron and carbon steel.</title>
        <authorList>
            <person name="Iino T."/>
            <person name="Shono N."/>
            <person name="Ito K."/>
            <person name="Nakamura R."/>
            <person name="Sueoka K."/>
            <person name="Harayama S."/>
            <person name="Ohkuma M."/>
        </authorList>
    </citation>
    <scope>NUCLEOTIDE SEQUENCE [LARGE SCALE GENOMIC DNA]</scope>
    <source>
        <strain evidence="5 6">JCM 13498</strain>
    </source>
</reference>
<keyword evidence="6" id="KW-1185">Reference proteome</keyword>
<evidence type="ECO:0000256" key="3">
    <source>
        <dbReference type="ARBA" id="ARBA00023235"/>
    </source>
</evidence>
<proteinExistence type="predicted"/>
<dbReference type="InterPro" id="IPR002130">
    <property type="entry name" value="Cyclophilin-type_PPIase_dom"/>
</dbReference>
<keyword evidence="3 5" id="KW-0413">Isomerase</keyword>
<dbReference type="EC" id="5.2.1.8" evidence="1"/>
<dbReference type="PANTHER" id="PTHR45625:SF4">
    <property type="entry name" value="PEPTIDYLPROLYL ISOMERASE DOMAIN AND WD REPEAT-CONTAINING PROTEIN 1"/>
    <property type="match status" value="1"/>
</dbReference>
<dbReference type="InterPro" id="IPR044666">
    <property type="entry name" value="Cyclophilin_A-like"/>
</dbReference>
<evidence type="ECO:0000313" key="6">
    <source>
        <dbReference type="Proteomes" id="UP000391834"/>
    </source>
</evidence>
<dbReference type="Proteomes" id="UP000391834">
    <property type="component" value="Unassembled WGS sequence"/>
</dbReference>
<accession>A0A5M4AY53</accession>
<feature type="domain" description="PPIase cyclophilin-type" evidence="4">
    <location>
        <begin position="44"/>
        <end position="291"/>
    </location>
</feature>
<organism evidence="5 6">
    <name type="scientific">Prolixibacter bellariivorans</name>
    <dbReference type="NCBI Taxonomy" id="314319"/>
    <lineage>
        <taxon>Bacteria</taxon>
        <taxon>Pseudomonadati</taxon>
        <taxon>Bacteroidota</taxon>
        <taxon>Bacteroidia</taxon>
        <taxon>Marinilabiliales</taxon>
        <taxon>Prolixibacteraceae</taxon>
        <taxon>Prolixibacter</taxon>
    </lineage>
</organism>
<sequence>MPFACLFNFHFIHGKHSKTDRIVKKIVFLLVLLFAVVGARAQKLEHIVVISTNLGDMKCKLYNDTPKHRDKFLQEVKKGYYNGTLFYRVIRNFLIQGGAADSRNAPPGKRIGYGNPAFTVDDEIRPNHFHKKGALCAPRQPDDVNPFKQSDISQFYIVEGRVYRPGELDTMELANNVPIKKQIISQILTPEVKAKLAKLKKEKKVTEFRALANPLKQQIETEYALNPHVLKFSKAQRKAYTTVGGYPELDGKYTVFGEVIDGFNVIDKIASLKTDKNDRPLKDVKILNIKVIR</sequence>
<dbReference type="SUPFAM" id="SSF50891">
    <property type="entry name" value="Cyclophilin-like"/>
    <property type="match status" value="2"/>
</dbReference>
<dbReference type="PANTHER" id="PTHR45625">
    <property type="entry name" value="PEPTIDYL-PROLYL CIS-TRANS ISOMERASE-RELATED"/>
    <property type="match status" value="1"/>
</dbReference>
<dbReference type="PROSITE" id="PS50072">
    <property type="entry name" value="CSA_PPIASE_2"/>
    <property type="match status" value="1"/>
</dbReference>
<evidence type="ECO:0000259" key="4">
    <source>
        <dbReference type="PROSITE" id="PS50072"/>
    </source>
</evidence>
<dbReference type="EMBL" id="BLAX01000001">
    <property type="protein sequence ID" value="GET32845.1"/>
    <property type="molecule type" value="Genomic_DNA"/>
</dbReference>
<evidence type="ECO:0000313" key="5">
    <source>
        <dbReference type="EMBL" id="GET32845.1"/>
    </source>
</evidence>
<dbReference type="Gene3D" id="2.40.100.10">
    <property type="entry name" value="Cyclophilin-like"/>
    <property type="match status" value="1"/>
</dbReference>
<gene>
    <name evidence="5" type="ORF">PbJCM13498_17080</name>
</gene>
<dbReference type="AlphaFoldDB" id="A0A5M4AY53"/>
<evidence type="ECO:0000256" key="2">
    <source>
        <dbReference type="ARBA" id="ARBA00023110"/>
    </source>
</evidence>
<protein>
    <recommendedName>
        <fullName evidence="1">peptidylprolyl isomerase</fullName>
        <ecNumber evidence="1">5.2.1.8</ecNumber>
    </recommendedName>
</protein>
<evidence type="ECO:0000256" key="1">
    <source>
        <dbReference type="ARBA" id="ARBA00013194"/>
    </source>
</evidence>
<dbReference type="InterPro" id="IPR029000">
    <property type="entry name" value="Cyclophilin-like_dom_sf"/>
</dbReference>
<dbReference type="Pfam" id="PF00160">
    <property type="entry name" value="Pro_isomerase"/>
    <property type="match status" value="2"/>
</dbReference>